<protein>
    <submittedName>
        <fullName evidence="1">Uncharacterized protein</fullName>
    </submittedName>
</protein>
<proteinExistence type="predicted"/>
<comment type="caution">
    <text evidence="1">The sequence shown here is derived from an EMBL/GenBank/DDBJ whole genome shotgun (WGS) entry which is preliminary data.</text>
</comment>
<dbReference type="EMBL" id="PIEU01000124">
    <property type="protein sequence ID" value="PZL70141.1"/>
    <property type="molecule type" value="Genomic_DNA"/>
</dbReference>
<evidence type="ECO:0000313" key="2">
    <source>
        <dbReference type="EMBL" id="PZL73107.1"/>
    </source>
</evidence>
<dbReference type="Proteomes" id="UP000249828">
    <property type="component" value="Unassembled WGS sequence"/>
</dbReference>
<evidence type="ECO:0000313" key="1">
    <source>
        <dbReference type="EMBL" id="PZL70141.1"/>
    </source>
</evidence>
<evidence type="ECO:0000313" key="3">
    <source>
        <dbReference type="Proteomes" id="UP000249828"/>
    </source>
</evidence>
<keyword evidence="3" id="KW-1185">Reference proteome</keyword>
<organism evidence="1 3">
    <name type="scientific">Enterococcus plantarum</name>
    <dbReference type="NCBI Taxonomy" id="1077675"/>
    <lineage>
        <taxon>Bacteria</taxon>
        <taxon>Bacillati</taxon>
        <taxon>Bacillota</taxon>
        <taxon>Bacilli</taxon>
        <taxon>Lactobacillales</taxon>
        <taxon>Enterococcaceae</taxon>
        <taxon>Enterococcus</taxon>
    </lineage>
</organism>
<name>A0A2W3YRD7_9ENTE</name>
<gene>
    <name evidence="2" type="ORF">CI088_09575</name>
    <name evidence="1" type="ORF">CI088_15950</name>
</gene>
<reference evidence="1 3" key="1">
    <citation type="submission" date="2017-11" db="EMBL/GenBank/DDBJ databases">
        <title>Draft genome sequence of Enterococcus plantarum TRW2 strain isolated from lettuce.</title>
        <authorList>
            <person name="Kim E.B."/>
            <person name="Marco M.L."/>
            <person name="Williams T.R."/>
            <person name="You I.H."/>
        </authorList>
    </citation>
    <scope>NUCLEOTIDE SEQUENCE [LARGE SCALE GENOMIC DNA]</scope>
    <source>
        <strain evidence="1 3">TRW2</strain>
    </source>
</reference>
<accession>A0A2W3YRD7</accession>
<sequence length="67" mass="7604">MDNISKIRAIAKDAVKLEKEKDVPNETKKRSAIAAVNAFLVANPEFHLSDIEIDKLVEEEVLNERKQ</sequence>
<dbReference type="RefSeq" id="WP_111248011.1">
    <property type="nucleotide sequence ID" value="NZ_PIEU01000072.1"/>
</dbReference>
<dbReference type="AlphaFoldDB" id="A0A2W3YRD7"/>
<dbReference type="EMBL" id="PIEU01000072">
    <property type="protein sequence ID" value="PZL73107.1"/>
    <property type="molecule type" value="Genomic_DNA"/>
</dbReference>